<dbReference type="SUPFAM" id="SSF47741">
    <property type="entry name" value="CO dehydrogenase ISP C-domain like"/>
    <property type="match status" value="1"/>
</dbReference>
<keyword evidence="5" id="KW-0411">Iron-sulfur</keyword>
<keyword evidence="4" id="KW-0408">Iron</keyword>
<protein>
    <submittedName>
        <fullName evidence="7">(2Fe-2S)-binding protein</fullName>
    </submittedName>
</protein>
<reference evidence="7 8" key="1">
    <citation type="submission" date="2020-05" db="EMBL/GenBank/DDBJ databases">
        <title>Aquincola sp. isolate from soil.</title>
        <authorList>
            <person name="Han J."/>
            <person name="Kim D.-U."/>
        </authorList>
    </citation>
    <scope>NUCLEOTIDE SEQUENCE [LARGE SCALE GENOMIC DNA]</scope>
    <source>
        <strain evidence="7 8">S2</strain>
    </source>
</reference>
<dbReference type="InterPro" id="IPR036010">
    <property type="entry name" value="2Fe-2S_ferredoxin-like_sf"/>
</dbReference>
<evidence type="ECO:0000256" key="2">
    <source>
        <dbReference type="ARBA" id="ARBA00022723"/>
    </source>
</evidence>
<dbReference type="InterPro" id="IPR001041">
    <property type="entry name" value="2Fe-2S_ferredoxin-type"/>
</dbReference>
<dbReference type="PROSITE" id="PS51085">
    <property type="entry name" value="2FE2S_FER_2"/>
    <property type="match status" value="1"/>
</dbReference>
<dbReference type="Gene3D" id="3.10.20.30">
    <property type="match status" value="1"/>
</dbReference>
<dbReference type="EMBL" id="JABRWJ010000008">
    <property type="protein sequence ID" value="NRF70186.1"/>
    <property type="molecule type" value="Genomic_DNA"/>
</dbReference>
<dbReference type="InterPro" id="IPR012675">
    <property type="entry name" value="Beta-grasp_dom_sf"/>
</dbReference>
<evidence type="ECO:0000256" key="4">
    <source>
        <dbReference type="ARBA" id="ARBA00023004"/>
    </source>
</evidence>
<keyword evidence="2" id="KW-0479">Metal-binding</keyword>
<dbReference type="SUPFAM" id="SSF54292">
    <property type="entry name" value="2Fe-2S ferredoxin-like"/>
    <property type="match status" value="1"/>
</dbReference>
<dbReference type="Gene3D" id="1.10.150.120">
    <property type="entry name" value="[2Fe-2S]-binding domain"/>
    <property type="match status" value="1"/>
</dbReference>
<evidence type="ECO:0000313" key="7">
    <source>
        <dbReference type="EMBL" id="NRF70186.1"/>
    </source>
</evidence>
<dbReference type="CDD" id="cd00207">
    <property type="entry name" value="fer2"/>
    <property type="match status" value="1"/>
</dbReference>
<comment type="caution">
    <text evidence="7">The sequence shown here is derived from an EMBL/GenBank/DDBJ whole genome shotgun (WGS) entry which is preliminary data.</text>
</comment>
<organism evidence="7 8">
    <name type="scientific">Pseudaquabacterium terrae</name>
    <dbReference type="NCBI Taxonomy" id="2732868"/>
    <lineage>
        <taxon>Bacteria</taxon>
        <taxon>Pseudomonadati</taxon>
        <taxon>Pseudomonadota</taxon>
        <taxon>Betaproteobacteria</taxon>
        <taxon>Burkholderiales</taxon>
        <taxon>Sphaerotilaceae</taxon>
        <taxon>Pseudaquabacterium</taxon>
    </lineage>
</organism>
<dbReference type="PANTHER" id="PTHR44379">
    <property type="entry name" value="OXIDOREDUCTASE WITH IRON-SULFUR SUBUNIT"/>
    <property type="match status" value="1"/>
</dbReference>
<dbReference type="Pfam" id="PF01799">
    <property type="entry name" value="Fer2_2"/>
    <property type="match status" value="1"/>
</dbReference>
<dbReference type="PANTHER" id="PTHR44379:SF2">
    <property type="entry name" value="BLR6218 PROTEIN"/>
    <property type="match status" value="1"/>
</dbReference>
<evidence type="ECO:0000256" key="1">
    <source>
        <dbReference type="ARBA" id="ARBA00022714"/>
    </source>
</evidence>
<keyword evidence="8" id="KW-1185">Reference proteome</keyword>
<dbReference type="Proteomes" id="UP000737171">
    <property type="component" value="Unassembled WGS sequence"/>
</dbReference>
<proteinExistence type="predicted"/>
<evidence type="ECO:0000256" key="5">
    <source>
        <dbReference type="ARBA" id="ARBA00023014"/>
    </source>
</evidence>
<dbReference type="Pfam" id="PF00111">
    <property type="entry name" value="Fer2"/>
    <property type="match status" value="1"/>
</dbReference>
<name>A0ABX2ENG6_9BURK</name>
<accession>A0ABX2ENG6</accession>
<dbReference type="RefSeq" id="WP_173128689.1">
    <property type="nucleotide sequence ID" value="NZ_JABRWJ010000008.1"/>
</dbReference>
<evidence type="ECO:0000313" key="8">
    <source>
        <dbReference type="Proteomes" id="UP000737171"/>
    </source>
</evidence>
<evidence type="ECO:0000256" key="3">
    <source>
        <dbReference type="ARBA" id="ARBA00023002"/>
    </source>
</evidence>
<keyword evidence="1" id="KW-0001">2Fe-2S</keyword>
<dbReference type="InterPro" id="IPR036884">
    <property type="entry name" value="2Fe-2S-bd_dom_sf"/>
</dbReference>
<sequence length="158" mass="16427">MTTEIRFELNRRPVQLQADPQMPLLWALRDRLQLKGTKPGCLQGVCGACTVHLDGAPARACQLPLAAVAGRAVITIEGLAEPLRARLEAGWTKHQALQCGYCQPGQAMTCAALLSAPAAPSAEAIEAALAGHLCRCGTGPRVVKAVQSALAAPRGSAA</sequence>
<dbReference type="InterPro" id="IPR002888">
    <property type="entry name" value="2Fe-2S-bd"/>
</dbReference>
<feature type="domain" description="2Fe-2S ferredoxin-type" evidence="6">
    <location>
        <begin position="3"/>
        <end position="79"/>
    </location>
</feature>
<dbReference type="InterPro" id="IPR006058">
    <property type="entry name" value="2Fe2S_fd_BS"/>
</dbReference>
<dbReference type="InterPro" id="IPR051452">
    <property type="entry name" value="Diverse_Oxidoreductases"/>
</dbReference>
<keyword evidence="3" id="KW-0560">Oxidoreductase</keyword>
<gene>
    <name evidence="7" type="ORF">HLB44_24570</name>
</gene>
<dbReference type="PROSITE" id="PS00197">
    <property type="entry name" value="2FE2S_FER_1"/>
    <property type="match status" value="1"/>
</dbReference>
<evidence type="ECO:0000259" key="6">
    <source>
        <dbReference type="PROSITE" id="PS51085"/>
    </source>
</evidence>